<reference evidence="2 3" key="1">
    <citation type="submission" date="2013-12" db="EMBL/GenBank/DDBJ databases">
        <authorList>
            <consortium name="DOE Joint Genome Institute"/>
            <person name="Muyzer G."/>
            <person name="Huntemann M."/>
            <person name="Han J."/>
            <person name="Chen A."/>
            <person name="Kyrpides N."/>
            <person name="Mavromatis K."/>
            <person name="Markowitz V."/>
            <person name="Palaniappan K."/>
            <person name="Ivanova N."/>
            <person name="Schaumberg A."/>
            <person name="Pati A."/>
            <person name="Liolios K."/>
            <person name="Nordberg H.P."/>
            <person name="Cantor M.N."/>
            <person name="Hua S.X."/>
            <person name="Woyke T."/>
        </authorList>
    </citation>
    <scope>NUCLEOTIDE SEQUENCE [LARGE SCALE GENOMIC DNA]</scope>
    <source>
        <strain evidence="2 3">ARh 1</strain>
    </source>
</reference>
<protein>
    <recommendedName>
        <fullName evidence="4">GTPase</fullName>
    </recommendedName>
</protein>
<dbReference type="HOGENOM" id="CLU_031627_1_0_6"/>
<gene>
    <name evidence="2" type="ORF">THITH_13110</name>
</gene>
<feature type="region of interest" description="Disordered" evidence="1">
    <location>
        <begin position="1"/>
        <end position="23"/>
    </location>
</feature>
<proteinExistence type="predicted"/>
<dbReference type="Proteomes" id="UP000005289">
    <property type="component" value="Chromosome"/>
</dbReference>
<keyword evidence="3" id="KW-1185">Reference proteome</keyword>
<evidence type="ECO:0000313" key="3">
    <source>
        <dbReference type="Proteomes" id="UP000005289"/>
    </source>
</evidence>
<evidence type="ECO:0008006" key="4">
    <source>
        <dbReference type="Google" id="ProtNLM"/>
    </source>
</evidence>
<dbReference type="STRING" id="713585.THITH_13110"/>
<dbReference type="AlphaFoldDB" id="W0DSK3"/>
<dbReference type="KEGG" id="tti:THITH_13110"/>
<dbReference type="OrthoDB" id="5724405at2"/>
<evidence type="ECO:0000256" key="1">
    <source>
        <dbReference type="SAM" id="MobiDB-lite"/>
    </source>
</evidence>
<dbReference type="RefSeq" id="WP_006748512.1">
    <property type="nucleotide sequence ID" value="NZ_CP007029.1"/>
</dbReference>
<accession>W0DSK3</accession>
<evidence type="ECO:0000313" key="2">
    <source>
        <dbReference type="EMBL" id="AHF00228.1"/>
    </source>
</evidence>
<organism evidence="2 3">
    <name type="scientific">Thioalkalivibrio paradoxus ARh 1</name>
    <dbReference type="NCBI Taxonomy" id="713585"/>
    <lineage>
        <taxon>Bacteria</taxon>
        <taxon>Pseudomonadati</taxon>
        <taxon>Pseudomonadota</taxon>
        <taxon>Gammaproteobacteria</taxon>
        <taxon>Chromatiales</taxon>
        <taxon>Ectothiorhodospiraceae</taxon>
        <taxon>Thioalkalivibrio</taxon>
    </lineage>
</organism>
<sequence length="601" mass="64993">MNDLTTDSPFLLPRRAPPESGGFPPLAPDALAQWIDDRPLADTQAAAAAMLEAVHAINRIAIAPERLAVLADLLDSRVLPMLELLEQRLRQLPVPLGRKSRALAETYAALTAELATTHLQRADDELRGDGTDEHRELPHLARAMLLTGCRCMHAWRLYQPLPKGTWLLIHRIFETAERLGITKRAVPLHANPHALAANDIDALTARLAVLSATNVHALRQGEIDPLARWLTSLPLRCQDSPPEADADGTPFLRIQLDEDRPPSLLAGGHPPATGAVRYVALGPVLAAIRSGPGNTAQGWHPVNAALDRRLLNLWVAGPKRHFSREPADTGPVVSVTGLADIHAAVRADYRYQRDLARGETSLFPSGILPPGPDSSGSRVPGVFTGSGTGSDEGSGLSLEQRTTETSGETRWLADQDMDRLAAAWNAAQHGADPRLQDAGAASAARVPRPIAARLRDLGAGGLSLRLCAPPQKVFSGDLIAIRTTRQGRVYWQLGMIRWLRYDTPEDVTVGMQFLAPVCSPTEIQAYRANRPTGKVFPGLLLRLPGEPARGSLVFAPGSFAEGTRVVFRQSGEQKTVSLDAIRCESHTFARADFLLSDVTRA</sequence>
<name>W0DSK3_9GAMM</name>
<dbReference type="EMBL" id="CP007029">
    <property type="protein sequence ID" value="AHF00228.1"/>
    <property type="molecule type" value="Genomic_DNA"/>
</dbReference>
<feature type="region of interest" description="Disordered" evidence="1">
    <location>
        <begin position="362"/>
        <end position="408"/>
    </location>
</feature>